<evidence type="ECO:0000256" key="2">
    <source>
        <dbReference type="ARBA" id="ARBA00008335"/>
    </source>
</evidence>
<dbReference type="PANTHER" id="PTHR43271:SF1">
    <property type="entry name" value="INNER MEMBRANE TRANSPORT PROTEIN YNFM"/>
    <property type="match status" value="1"/>
</dbReference>
<dbReference type="AlphaFoldDB" id="A0A3B9IJC3"/>
<dbReference type="GO" id="GO:0022857">
    <property type="term" value="F:transmembrane transporter activity"/>
    <property type="evidence" value="ECO:0007669"/>
    <property type="project" value="InterPro"/>
</dbReference>
<keyword evidence="4" id="KW-1003">Cell membrane</keyword>
<evidence type="ECO:0000313" key="11">
    <source>
        <dbReference type="Proteomes" id="UP000257706"/>
    </source>
</evidence>
<dbReference type="PROSITE" id="PS50850">
    <property type="entry name" value="MFS"/>
    <property type="match status" value="1"/>
</dbReference>
<feature type="transmembrane region" description="Helical" evidence="8">
    <location>
        <begin position="73"/>
        <end position="96"/>
    </location>
</feature>
<organism evidence="10 11">
    <name type="scientific">Tistrella mobilis</name>
    <dbReference type="NCBI Taxonomy" id="171437"/>
    <lineage>
        <taxon>Bacteria</taxon>
        <taxon>Pseudomonadati</taxon>
        <taxon>Pseudomonadota</taxon>
        <taxon>Alphaproteobacteria</taxon>
        <taxon>Geminicoccales</taxon>
        <taxon>Geminicoccaceae</taxon>
        <taxon>Tistrella</taxon>
    </lineage>
</organism>
<evidence type="ECO:0000256" key="6">
    <source>
        <dbReference type="ARBA" id="ARBA00022989"/>
    </source>
</evidence>
<sequence>MTLQSTMAPARHRHHPAPTAVRINGPVWITRGTTAWRRTGIALFLAGFASFSLIYCVQPLLPAFATSFGLGAASASLALSVTTSLLALSILLAGAFSQALGRRGLMFGSMAA</sequence>
<proteinExistence type="inferred from homology"/>
<gene>
    <name evidence="10" type="ORF">DCK97_08380</name>
</gene>
<comment type="caution">
    <text evidence="10">The sequence shown here is derived from an EMBL/GenBank/DDBJ whole genome shotgun (WGS) entry which is preliminary data.</text>
</comment>
<dbReference type="InterPro" id="IPR020846">
    <property type="entry name" value="MFS_dom"/>
</dbReference>
<keyword evidence="3" id="KW-0813">Transport</keyword>
<evidence type="ECO:0000313" key="10">
    <source>
        <dbReference type="EMBL" id="HAE47423.1"/>
    </source>
</evidence>
<feature type="non-terminal residue" evidence="10">
    <location>
        <position position="112"/>
    </location>
</feature>
<evidence type="ECO:0000256" key="3">
    <source>
        <dbReference type="ARBA" id="ARBA00022448"/>
    </source>
</evidence>
<keyword evidence="6 8" id="KW-1133">Transmembrane helix</keyword>
<evidence type="ECO:0000259" key="9">
    <source>
        <dbReference type="PROSITE" id="PS50850"/>
    </source>
</evidence>
<comment type="similarity">
    <text evidence="2">Belongs to the major facilitator superfamily.</text>
</comment>
<evidence type="ECO:0000256" key="5">
    <source>
        <dbReference type="ARBA" id="ARBA00022692"/>
    </source>
</evidence>
<feature type="domain" description="Major facilitator superfamily (MFS) profile" evidence="9">
    <location>
        <begin position="35"/>
        <end position="112"/>
    </location>
</feature>
<dbReference type="SUPFAM" id="SSF103473">
    <property type="entry name" value="MFS general substrate transporter"/>
    <property type="match status" value="1"/>
</dbReference>
<dbReference type="EMBL" id="DMAI01000128">
    <property type="protein sequence ID" value="HAE47423.1"/>
    <property type="molecule type" value="Genomic_DNA"/>
</dbReference>
<dbReference type="GO" id="GO:0005886">
    <property type="term" value="C:plasma membrane"/>
    <property type="evidence" value="ECO:0007669"/>
    <property type="project" value="UniProtKB-SubCell"/>
</dbReference>
<dbReference type="Gene3D" id="1.20.1250.20">
    <property type="entry name" value="MFS general substrate transporter like domains"/>
    <property type="match status" value="1"/>
</dbReference>
<accession>A0A3B9IJC3</accession>
<dbReference type="Proteomes" id="UP000257706">
    <property type="component" value="Unassembled WGS sequence"/>
</dbReference>
<keyword evidence="7 8" id="KW-0472">Membrane</keyword>
<feature type="transmembrane region" description="Helical" evidence="8">
    <location>
        <begin position="41"/>
        <end position="61"/>
    </location>
</feature>
<reference evidence="10 11" key="1">
    <citation type="journal article" date="2018" name="Nat. Biotechnol.">
        <title>A standardized bacterial taxonomy based on genome phylogeny substantially revises the tree of life.</title>
        <authorList>
            <person name="Parks D.H."/>
            <person name="Chuvochina M."/>
            <person name="Waite D.W."/>
            <person name="Rinke C."/>
            <person name="Skarshewski A."/>
            <person name="Chaumeil P.A."/>
            <person name="Hugenholtz P."/>
        </authorList>
    </citation>
    <scope>NUCLEOTIDE SEQUENCE [LARGE SCALE GENOMIC DNA]</scope>
    <source>
        <strain evidence="10">UBA8739</strain>
    </source>
</reference>
<protein>
    <submittedName>
        <fullName evidence="10">MFS transporter</fullName>
    </submittedName>
</protein>
<evidence type="ECO:0000256" key="7">
    <source>
        <dbReference type="ARBA" id="ARBA00023136"/>
    </source>
</evidence>
<keyword evidence="5 8" id="KW-0812">Transmembrane</keyword>
<evidence type="ECO:0000256" key="4">
    <source>
        <dbReference type="ARBA" id="ARBA00022475"/>
    </source>
</evidence>
<name>A0A3B9IJC3_9PROT</name>
<dbReference type="InterPro" id="IPR036259">
    <property type="entry name" value="MFS_trans_sf"/>
</dbReference>
<evidence type="ECO:0000256" key="1">
    <source>
        <dbReference type="ARBA" id="ARBA00004651"/>
    </source>
</evidence>
<comment type="subcellular location">
    <subcellularLocation>
        <location evidence="1">Cell membrane</location>
        <topology evidence="1">Multi-pass membrane protein</topology>
    </subcellularLocation>
</comment>
<dbReference type="PANTHER" id="PTHR43271">
    <property type="entry name" value="BLL2771 PROTEIN"/>
    <property type="match status" value="1"/>
</dbReference>
<evidence type="ECO:0000256" key="8">
    <source>
        <dbReference type="SAM" id="Phobius"/>
    </source>
</evidence>